<gene>
    <name evidence="5" type="ORF">STSP2_02510</name>
</gene>
<dbReference type="EC" id="3.1.6.1" evidence="5"/>
<evidence type="ECO:0000313" key="6">
    <source>
        <dbReference type="Proteomes" id="UP000189674"/>
    </source>
</evidence>
<dbReference type="InterPro" id="IPR000917">
    <property type="entry name" value="Sulfatase_N"/>
</dbReference>
<dbReference type="Pfam" id="PF00884">
    <property type="entry name" value="Sulfatase"/>
    <property type="match status" value="1"/>
</dbReference>
<dbReference type="PANTHER" id="PTHR42693:SF53">
    <property type="entry name" value="ENDO-4-O-SULFATASE"/>
    <property type="match status" value="1"/>
</dbReference>
<protein>
    <submittedName>
        <fullName evidence="5">Arylsulfatase</fullName>
        <ecNumber evidence="5">3.1.6.1</ecNumber>
    </submittedName>
</protein>
<evidence type="ECO:0000259" key="4">
    <source>
        <dbReference type="Pfam" id="PF00884"/>
    </source>
</evidence>
<evidence type="ECO:0000256" key="2">
    <source>
        <dbReference type="ARBA" id="ARBA00022801"/>
    </source>
</evidence>
<proteinExistence type="inferred from homology"/>
<sequence precursor="true">MMKRRDFIKYCNSAVFALPLMSLPCLAEEESFEKPTNFLLLTADDLNYDSVGCFGCEIPDITPNIDRLGADGVKFTNAHVNIAVCQPCRQSIMTGRYPHTNGAKGFEPINEDLPTLGEILSKAGYINGVLGKERHMRPKHKYAWDYYITEAELASGAGIGRSPEKYYNYAKKFFESSKKQGKPFFLNANSHDPHRPFAGSKQEERAWGHDLPKVTRWIKPEEVTVPGFLPDLPDVRKEIAQYFTSVHRCDQSIGAVLKALEETGLAENTLVMFLSDNGISAPFAKSNCYLTSTKTPWIVRWPGKVKPGTIDSQHMISGIDYMPTILEAAGIKDVTDMDGSSFMPLLHGVKQPERKYVFTEYHKTFAGRRYDMRAIQSKRFGYIFNPWAKRTGPMRMDSTSGLTFKAMKRAAKSNSKIADRVELFENRVLEEFYDFKNDPDGRNNLIEDISYQAEIRAMRELLEKRMKKTNDPALHAFQNRDNPKAIEKFMKSG</sequence>
<dbReference type="STRING" id="1936003.STSP2_02510"/>
<evidence type="ECO:0000313" key="5">
    <source>
        <dbReference type="EMBL" id="AQT69321.1"/>
    </source>
</evidence>
<reference evidence="6" key="1">
    <citation type="submission" date="2017-02" db="EMBL/GenBank/DDBJ databases">
        <title>Comparative genomics and description of representatives of a novel lineage of planctomycetes thriving in anoxic sediments.</title>
        <authorList>
            <person name="Spring S."/>
            <person name="Bunk B."/>
            <person name="Sproer C."/>
        </authorList>
    </citation>
    <scope>NUCLEOTIDE SEQUENCE [LARGE SCALE GENOMIC DNA]</scope>
    <source>
        <strain evidence="6">ST-NAGAB-D1</strain>
    </source>
</reference>
<accession>A0A1U9NN31</accession>
<name>A0A1U9NN31_9BACT</name>
<keyword evidence="6" id="KW-1185">Reference proteome</keyword>
<feature type="domain" description="Sulfatase N-terminal" evidence="4">
    <location>
        <begin position="37"/>
        <end position="331"/>
    </location>
</feature>
<keyword evidence="2 5" id="KW-0378">Hydrolase</keyword>
<dbReference type="AlphaFoldDB" id="A0A1U9NN31"/>
<dbReference type="SUPFAM" id="SSF53649">
    <property type="entry name" value="Alkaline phosphatase-like"/>
    <property type="match status" value="1"/>
</dbReference>
<feature type="signal peptide" evidence="3">
    <location>
        <begin position="1"/>
        <end position="27"/>
    </location>
</feature>
<dbReference type="CDD" id="cd16027">
    <property type="entry name" value="SGSH"/>
    <property type="match status" value="1"/>
</dbReference>
<dbReference type="Proteomes" id="UP000189674">
    <property type="component" value="Chromosome"/>
</dbReference>
<dbReference type="Gene3D" id="3.40.720.10">
    <property type="entry name" value="Alkaline Phosphatase, subunit A"/>
    <property type="match status" value="1"/>
</dbReference>
<dbReference type="KEGG" id="alus:STSP2_02510"/>
<dbReference type="GO" id="GO:0004065">
    <property type="term" value="F:arylsulfatase activity"/>
    <property type="evidence" value="ECO:0007669"/>
    <property type="project" value="UniProtKB-EC"/>
</dbReference>
<dbReference type="EMBL" id="CP019791">
    <property type="protein sequence ID" value="AQT69321.1"/>
    <property type="molecule type" value="Genomic_DNA"/>
</dbReference>
<keyword evidence="3" id="KW-0732">Signal</keyword>
<comment type="similarity">
    <text evidence="1">Belongs to the sulfatase family.</text>
</comment>
<organism evidence="5 6">
    <name type="scientific">Anaerohalosphaera lusitana</name>
    <dbReference type="NCBI Taxonomy" id="1936003"/>
    <lineage>
        <taxon>Bacteria</taxon>
        <taxon>Pseudomonadati</taxon>
        <taxon>Planctomycetota</taxon>
        <taxon>Phycisphaerae</taxon>
        <taxon>Sedimentisphaerales</taxon>
        <taxon>Anaerohalosphaeraceae</taxon>
        <taxon>Anaerohalosphaera</taxon>
    </lineage>
</organism>
<dbReference type="PANTHER" id="PTHR42693">
    <property type="entry name" value="ARYLSULFATASE FAMILY MEMBER"/>
    <property type="match status" value="1"/>
</dbReference>
<dbReference type="RefSeq" id="WP_146663019.1">
    <property type="nucleotide sequence ID" value="NZ_CP019791.1"/>
</dbReference>
<dbReference type="OrthoDB" id="9762324at2"/>
<dbReference type="InterPro" id="IPR017850">
    <property type="entry name" value="Alkaline_phosphatase_core_sf"/>
</dbReference>
<evidence type="ECO:0000256" key="3">
    <source>
        <dbReference type="SAM" id="SignalP"/>
    </source>
</evidence>
<feature type="chain" id="PRO_5011962311" evidence="3">
    <location>
        <begin position="28"/>
        <end position="493"/>
    </location>
</feature>
<dbReference type="InterPro" id="IPR050738">
    <property type="entry name" value="Sulfatase"/>
</dbReference>
<evidence type="ECO:0000256" key="1">
    <source>
        <dbReference type="ARBA" id="ARBA00008779"/>
    </source>
</evidence>